<dbReference type="AlphaFoldDB" id="A0A197JF51"/>
<evidence type="ECO:0000313" key="2">
    <source>
        <dbReference type="Proteomes" id="UP000078512"/>
    </source>
</evidence>
<organism evidence="1 2">
    <name type="scientific">Linnemannia elongata AG-77</name>
    <dbReference type="NCBI Taxonomy" id="1314771"/>
    <lineage>
        <taxon>Eukaryota</taxon>
        <taxon>Fungi</taxon>
        <taxon>Fungi incertae sedis</taxon>
        <taxon>Mucoromycota</taxon>
        <taxon>Mortierellomycotina</taxon>
        <taxon>Mortierellomycetes</taxon>
        <taxon>Mortierellales</taxon>
        <taxon>Mortierellaceae</taxon>
        <taxon>Linnemannia</taxon>
    </lineage>
</organism>
<dbReference type="Proteomes" id="UP000078512">
    <property type="component" value="Unassembled WGS sequence"/>
</dbReference>
<evidence type="ECO:0000313" key="1">
    <source>
        <dbReference type="EMBL" id="OAQ23049.1"/>
    </source>
</evidence>
<keyword evidence="2" id="KW-1185">Reference proteome</keyword>
<name>A0A197JF51_9FUNG</name>
<sequence length="331" mass="38013">MRITSFESLPSERDIVISLYDYDSWRFDTVDALRANNHLIQSLRIKARFSENRLNFFLGYGLPAFPRLNSIELKGPCEYDYDEDISKFLSLTSAPMGLKNIVFDKGWNYGGYFDFGFESFNALLSHVSTLEVLRLNGKSFITSEQIDELLSCAPRLKELYLFGGNCKAEVNCLDARDVAKSAWVCSNLEVFACQIRNIPRPDITRDIAGRAARVHIDEHDTPLHESVELQRQVYKQLGRLTKLRELSLGFPVDTAFTPSEKDFHRQYDCLAMTLESGLDLLKDLKDLRVVGLEDMEVYSDGDREQDWFAKNWPRARVSTTHVQTPPVQFIQ</sequence>
<dbReference type="EMBL" id="KV442131">
    <property type="protein sequence ID" value="OAQ23049.1"/>
    <property type="molecule type" value="Genomic_DNA"/>
</dbReference>
<dbReference type="InterPro" id="IPR032675">
    <property type="entry name" value="LRR_dom_sf"/>
</dbReference>
<gene>
    <name evidence="1" type="ORF">K457DRAFT_25424</name>
</gene>
<dbReference type="OrthoDB" id="2384815at2759"/>
<dbReference type="Gene3D" id="3.80.10.10">
    <property type="entry name" value="Ribonuclease Inhibitor"/>
    <property type="match status" value="1"/>
</dbReference>
<reference evidence="1 2" key="1">
    <citation type="submission" date="2016-05" db="EMBL/GenBank/DDBJ databases">
        <title>Genome sequencing reveals origins of a unique bacterial endosymbiosis in the earliest lineages of terrestrial Fungi.</title>
        <authorList>
            <consortium name="DOE Joint Genome Institute"/>
            <person name="Uehling J."/>
            <person name="Gryganskyi A."/>
            <person name="Hameed K."/>
            <person name="Tschaplinski T."/>
            <person name="Misztal P."/>
            <person name="Wu S."/>
            <person name="Desiro A."/>
            <person name="Vande Pol N."/>
            <person name="Du Z.-Y."/>
            <person name="Zienkiewicz A."/>
            <person name="Zienkiewicz K."/>
            <person name="Morin E."/>
            <person name="Tisserant E."/>
            <person name="Splivallo R."/>
            <person name="Hainaut M."/>
            <person name="Henrissat B."/>
            <person name="Ohm R."/>
            <person name="Kuo A."/>
            <person name="Yan J."/>
            <person name="Lipzen A."/>
            <person name="Nolan M."/>
            <person name="Labutti K."/>
            <person name="Barry K."/>
            <person name="Goldstein A."/>
            <person name="Labbe J."/>
            <person name="Schadt C."/>
            <person name="Tuskan G."/>
            <person name="Grigoriev I."/>
            <person name="Martin F."/>
            <person name="Vilgalys R."/>
            <person name="Bonito G."/>
        </authorList>
    </citation>
    <scope>NUCLEOTIDE SEQUENCE [LARGE SCALE GENOMIC DNA]</scope>
    <source>
        <strain evidence="1 2">AG-77</strain>
    </source>
</reference>
<protein>
    <recommendedName>
        <fullName evidence="3">RNI-like protein</fullName>
    </recommendedName>
</protein>
<proteinExistence type="predicted"/>
<evidence type="ECO:0008006" key="3">
    <source>
        <dbReference type="Google" id="ProtNLM"/>
    </source>
</evidence>
<dbReference type="SUPFAM" id="SSF52047">
    <property type="entry name" value="RNI-like"/>
    <property type="match status" value="1"/>
</dbReference>
<accession>A0A197JF51</accession>